<dbReference type="PANTHER" id="PTHR10615:SF219">
    <property type="entry name" value="HISTONE ACETYLTRANSFERASE KAT5"/>
    <property type="match status" value="1"/>
</dbReference>
<feature type="domain" description="MYST-type HAT" evidence="15">
    <location>
        <begin position="31"/>
        <end position="346"/>
    </location>
</feature>
<evidence type="ECO:0000256" key="12">
    <source>
        <dbReference type="ARBA" id="ARBA00023315"/>
    </source>
</evidence>
<proteinExistence type="inferred from homology"/>
<comment type="similarity">
    <text evidence="2">Belongs to the MYST (SAS/MOZ) family.</text>
</comment>
<dbReference type="GO" id="GO:0035267">
    <property type="term" value="C:NuA4 histone acetyltransferase complex"/>
    <property type="evidence" value="ECO:0007669"/>
    <property type="project" value="TreeGrafter"/>
</dbReference>
<dbReference type="Gene3D" id="3.40.630.30">
    <property type="match status" value="1"/>
</dbReference>
<evidence type="ECO:0000256" key="8">
    <source>
        <dbReference type="ARBA" id="ARBA00022990"/>
    </source>
</evidence>
<evidence type="ECO:0000256" key="9">
    <source>
        <dbReference type="ARBA" id="ARBA00023015"/>
    </source>
</evidence>
<organism evidence="16 17">
    <name type="scientific">Sungouiella intermedia</name>
    <dbReference type="NCBI Taxonomy" id="45354"/>
    <lineage>
        <taxon>Eukaryota</taxon>
        <taxon>Fungi</taxon>
        <taxon>Dikarya</taxon>
        <taxon>Ascomycota</taxon>
        <taxon>Saccharomycotina</taxon>
        <taxon>Pichiomycetes</taxon>
        <taxon>Metschnikowiaceae</taxon>
        <taxon>Sungouiella</taxon>
    </lineage>
</organism>
<dbReference type="EC" id="2.3.1.48" evidence="3"/>
<feature type="active site" description="Proton donor/acceptor" evidence="13">
    <location>
        <position position="254"/>
    </location>
</feature>
<evidence type="ECO:0000256" key="13">
    <source>
        <dbReference type="PIRSR" id="PIRSR602717-51"/>
    </source>
</evidence>
<keyword evidence="8" id="KW-0007">Acetylation</keyword>
<evidence type="ECO:0000256" key="2">
    <source>
        <dbReference type="ARBA" id="ARBA00010107"/>
    </source>
</evidence>
<dbReference type="Proteomes" id="UP000182259">
    <property type="component" value="Chromosome III"/>
</dbReference>
<dbReference type="GO" id="GO:0008270">
    <property type="term" value="F:zinc ion binding"/>
    <property type="evidence" value="ECO:0007669"/>
    <property type="project" value="UniProtKB-KW"/>
</dbReference>
<keyword evidence="6" id="KW-0863">Zinc-finger</keyword>
<dbReference type="GO" id="GO:0005634">
    <property type="term" value="C:nucleus"/>
    <property type="evidence" value="ECO:0007669"/>
    <property type="project" value="UniProtKB-SubCell"/>
</dbReference>
<evidence type="ECO:0000313" key="16">
    <source>
        <dbReference type="EMBL" id="SGZ53188.1"/>
    </source>
</evidence>
<feature type="region of interest" description="Disordered" evidence="14">
    <location>
        <begin position="1"/>
        <end position="26"/>
    </location>
</feature>
<dbReference type="AlphaFoldDB" id="A0A1L0D9I3"/>
<dbReference type="InterPro" id="IPR016181">
    <property type="entry name" value="Acyl_CoA_acyltransferase"/>
</dbReference>
<evidence type="ECO:0000256" key="11">
    <source>
        <dbReference type="ARBA" id="ARBA00023242"/>
    </source>
</evidence>
<dbReference type="Gene3D" id="3.30.60.60">
    <property type="entry name" value="N-acetyl transferase-like"/>
    <property type="match status" value="1"/>
</dbReference>
<evidence type="ECO:0000256" key="5">
    <source>
        <dbReference type="ARBA" id="ARBA00022723"/>
    </source>
</evidence>
<protein>
    <recommendedName>
        <fullName evidence="3">histone acetyltransferase</fullName>
        <ecNumber evidence="3">2.3.1.48</ecNumber>
    </recommendedName>
</protein>
<evidence type="ECO:0000256" key="7">
    <source>
        <dbReference type="ARBA" id="ARBA00022833"/>
    </source>
</evidence>
<evidence type="ECO:0000259" key="15">
    <source>
        <dbReference type="PROSITE" id="PS51726"/>
    </source>
</evidence>
<evidence type="ECO:0000256" key="14">
    <source>
        <dbReference type="SAM" id="MobiDB-lite"/>
    </source>
</evidence>
<dbReference type="InterPro" id="IPR002717">
    <property type="entry name" value="HAT_MYST-type"/>
</dbReference>
<dbReference type="PROSITE" id="PS51726">
    <property type="entry name" value="MYST_HAT"/>
    <property type="match status" value="1"/>
</dbReference>
<name>A0A1L0D9I3_9ASCO</name>
<keyword evidence="4" id="KW-0808">Transferase</keyword>
<keyword evidence="9" id="KW-0805">Transcription regulation</keyword>
<keyword evidence="10" id="KW-0804">Transcription</keyword>
<dbReference type="EMBL" id="LT635766">
    <property type="protein sequence ID" value="SGZ53188.1"/>
    <property type="molecule type" value="Genomic_DNA"/>
</dbReference>
<dbReference type="Gene3D" id="1.10.10.10">
    <property type="entry name" value="Winged helix-like DNA-binding domain superfamily/Winged helix DNA-binding domain"/>
    <property type="match status" value="1"/>
</dbReference>
<evidence type="ECO:0000256" key="6">
    <source>
        <dbReference type="ARBA" id="ARBA00022771"/>
    </source>
</evidence>
<keyword evidence="11" id="KW-0539">Nucleus</keyword>
<evidence type="ECO:0000256" key="1">
    <source>
        <dbReference type="ARBA" id="ARBA00004123"/>
    </source>
</evidence>
<gene>
    <name evidence="16" type="ORF">SAMEA4029009_CIC11G00000005575</name>
</gene>
<sequence>MDPISPQGVTLPLPKPHSRRKTPRDTEYGVLESRNINRVSFGDYEFNTWYGNSAYFLANGDLELGIDTLAKNIGAKRKFSAAALEGFWLDRLHVCEFCFKYTDDENKMVQHRSVCQLAHPFPPLGKLLYADMKAPYLVKKVRGFRHELFCQNLALFGKLFLDDKSVYYNVKAFDFYILYGYDVHDDEIAGSILRKRLKPMGFFSKEVNSWEADNNLACICIFPPYQRLGLGSLLIEFLYALAGATPGQTWLGPEFPLSPYGKVAYLGYWSKRLAFVLLNDFRGRDSVTLAELASRTGFRKDDILFTLEYMEVLQESKKENVEDGKRENVEDDSVSLILLNLHLWCFKHHISETVMASMMNTLCLLI</sequence>
<dbReference type="InterPro" id="IPR050603">
    <property type="entry name" value="MYST_HAT"/>
</dbReference>
<evidence type="ECO:0000256" key="10">
    <source>
        <dbReference type="ARBA" id="ARBA00023163"/>
    </source>
</evidence>
<evidence type="ECO:0000256" key="4">
    <source>
        <dbReference type="ARBA" id="ARBA00022679"/>
    </source>
</evidence>
<accession>A0A1L0D9I3</accession>
<keyword evidence="7" id="KW-0862">Zinc</keyword>
<keyword evidence="5" id="KW-0479">Metal-binding</keyword>
<dbReference type="SUPFAM" id="SSF55729">
    <property type="entry name" value="Acyl-CoA N-acyltransferases (Nat)"/>
    <property type="match status" value="1"/>
</dbReference>
<evidence type="ECO:0000256" key="3">
    <source>
        <dbReference type="ARBA" id="ARBA00013184"/>
    </source>
</evidence>
<evidence type="ECO:0000313" key="17">
    <source>
        <dbReference type="Proteomes" id="UP000182259"/>
    </source>
</evidence>
<dbReference type="GO" id="GO:0006355">
    <property type="term" value="P:regulation of DNA-templated transcription"/>
    <property type="evidence" value="ECO:0007669"/>
    <property type="project" value="InterPro"/>
</dbReference>
<dbReference type="InterPro" id="IPR036388">
    <property type="entry name" value="WH-like_DNA-bd_sf"/>
</dbReference>
<comment type="subcellular location">
    <subcellularLocation>
        <location evidence="1">Nucleus</location>
    </subcellularLocation>
</comment>
<dbReference type="PANTHER" id="PTHR10615">
    <property type="entry name" value="HISTONE ACETYLTRANSFERASE"/>
    <property type="match status" value="1"/>
</dbReference>
<dbReference type="Pfam" id="PF01853">
    <property type="entry name" value="MOZ_SAS"/>
    <property type="match status" value="1"/>
</dbReference>
<dbReference type="GO" id="GO:0046972">
    <property type="term" value="F:histone H4K16 acetyltransferase activity"/>
    <property type="evidence" value="ECO:0007669"/>
    <property type="project" value="TreeGrafter"/>
</dbReference>
<keyword evidence="12" id="KW-0012">Acyltransferase</keyword>
<reference evidence="16 17" key="1">
    <citation type="submission" date="2016-10" db="EMBL/GenBank/DDBJ databases">
        <authorList>
            <person name="de Groot N.N."/>
        </authorList>
    </citation>
    <scope>NUCLEOTIDE SEQUENCE [LARGE SCALE GENOMIC DNA]</scope>
    <source>
        <strain evidence="16 17">PYCC 4715</strain>
    </source>
</reference>